<keyword evidence="1" id="KW-0862">Zinc</keyword>
<dbReference type="PANTHER" id="PTHR47331:SF5">
    <property type="entry name" value="RIBONUCLEASE H"/>
    <property type="match status" value="1"/>
</dbReference>
<dbReference type="EMBL" id="KQ434943">
    <property type="protein sequence ID" value="KZC12255.1"/>
    <property type="molecule type" value="Genomic_DNA"/>
</dbReference>
<dbReference type="STRING" id="178035.A0A154PK83"/>
<accession>A0A154PK83</accession>
<name>A0A154PK83_DUFNO</name>
<organism evidence="3 4">
    <name type="scientific">Dufourea novaeangliae</name>
    <name type="common">Sweat bee</name>
    <dbReference type="NCBI Taxonomy" id="178035"/>
    <lineage>
        <taxon>Eukaryota</taxon>
        <taxon>Metazoa</taxon>
        <taxon>Ecdysozoa</taxon>
        <taxon>Arthropoda</taxon>
        <taxon>Hexapoda</taxon>
        <taxon>Insecta</taxon>
        <taxon>Pterygota</taxon>
        <taxon>Neoptera</taxon>
        <taxon>Endopterygota</taxon>
        <taxon>Hymenoptera</taxon>
        <taxon>Apocrita</taxon>
        <taxon>Aculeata</taxon>
        <taxon>Apoidea</taxon>
        <taxon>Anthophila</taxon>
        <taxon>Halictidae</taxon>
        <taxon>Rophitinae</taxon>
        <taxon>Dufourea</taxon>
    </lineage>
</organism>
<evidence type="ECO:0000256" key="1">
    <source>
        <dbReference type="PROSITE-ProRule" id="PRU00047"/>
    </source>
</evidence>
<feature type="domain" description="CCHC-type" evidence="2">
    <location>
        <begin position="16"/>
        <end position="31"/>
    </location>
</feature>
<evidence type="ECO:0000259" key="2">
    <source>
        <dbReference type="PROSITE" id="PS50158"/>
    </source>
</evidence>
<dbReference type="SMART" id="SM00343">
    <property type="entry name" value="ZnF_C2HC"/>
    <property type="match status" value="1"/>
</dbReference>
<keyword evidence="4" id="KW-1185">Reference proteome</keyword>
<proteinExistence type="predicted"/>
<dbReference type="InterPro" id="IPR001878">
    <property type="entry name" value="Znf_CCHC"/>
</dbReference>
<dbReference type="Gene3D" id="4.10.60.10">
    <property type="entry name" value="Zinc finger, CCHC-type"/>
    <property type="match status" value="1"/>
</dbReference>
<keyword evidence="1" id="KW-0863">Zinc-finger</keyword>
<gene>
    <name evidence="3" type="ORF">WN55_03769</name>
</gene>
<dbReference type="InterPro" id="IPR036875">
    <property type="entry name" value="Znf_CCHC_sf"/>
</dbReference>
<evidence type="ECO:0000313" key="4">
    <source>
        <dbReference type="Proteomes" id="UP000076502"/>
    </source>
</evidence>
<dbReference type="AlphaFoldDB" id="A0A154PK83"/>
<dbReference type="PROSITE" id="PS50158">
    <property type="entry name" value="ZF_CCHC"/>
    <property type="match status" value="1"/>
</dbReference>
<dbReference type="GO" id="GO:0008270">
    <property type="term" value="F:zinc ion binding"/>
    <property type="evidence" value="ECO:0007669"/>
    <property type="project" value="UniProtKB-KW"/>
</dbReference>
<keyword evidence="1" id="KW-0479">Metal-binding</keyword>
<dbReference type="SUPFAM" id="SSF57756">
    <property type="entry name" value="Retrovirus zinc finger-like domains"/>
    <property type="match status" value="1"/>
</dbReference>
<dbReference type="PANTHER" id="PTHR47331">
    <property type="entry name" value="PHD-TYPE DOMAIN-CONTAINING PROTEIN"/>
    <property type="match status" value="1"/>
</dbReference>
<evidence type="ECO:0000313" key="3">
    <source>
        <dbReference type="EMBL" id="KZC12255.1"/>
    </source>
</evidence>
<dbReference type="OrthoDB" id="7614251at2759"/>
<dbReference type="Proteomes" id="UP000076502">
    <property type="component" value="Unassembled WGS sequence"/>
</dbReference>
<protein>
    <recommendedName>
        <fullName evidence="2">CCHC-type domain-containing protein</fullName>
    </recommendedName>
</protein>
<sequence>MTIKDKTTIVQSSRSCYNCLQTGHQVKNCTRRHCSRCGRKHHSLLHRDDFHSEKELDKIPNVQNTDVTLTSVTNIASKLDAYTVLSTAIVQIMDSKGKRLECRALLDSGS</sequence>
<dbReference type="Pfam" id="PF00098">
    <property type="entry name" value="zf-CCHC"/>
    <property type="match status" value="1"/>
</dbReference>
<dbReference type="GO" id="GO:0003676">
    <property type="term" value="F:nucleic acid binding"/>
    <property type="evidence" value="ECO:0007669"/>
    <property type="project" value="InterPro"/>
</dbReference>
<reference evidence="3 4" key="1">
    <citation type="submission" date="2015-07" db="EMBL/GenBank/DDBJ databases">
        <title>The genome of Dufourea novaeangliae.</title>
        <authorList>
            <person name="Pan H."/>
            <person name="Kapheim K."/>
        </authorList>
    </citation>
    <scope>NUCLEOTIDE SEQUENCE [LARGE SCALE GENOMIC DNA]</scope>
    <source>
        <strain evidence="3">0120121106</strain>
        <tissue evidence="3">Whole body</tissue>
    </source>
</reference>